<evidence type="ECO:0000313" key="7">
    <source>
        <dbReference type="Proteomes" id="UP001499967"/>
    </source>
</evidence>
<keyword evidence="3" id="KW-0560">Oxidoreductase</keyword>
<protein>
    <recommendedName>
        <fullName evidence="5">Bacterial bifunctional deaminase-reductase C-terminal domain-containing protein</fullName>
    </recommendedName>
</protein>
<dbReference type="Proteomes" id="UP001499967">
    <property type="component" value="Unassembled WGS sequence"/>
</dbReference>
<dbReference type="SUPFAM" id="SSF53597">
    <property type="entry name" value="Dihydrofolate reductase-like"/>
    <property type="match status" value="1"/>
</dbReference>
<evidence type="ECO:0000256" key="1">
    <source>
        <dbReference type="ARBA" id="ARBA00005104"/>
    </source>
</evidence>
<name>A0ABN1NCK1_9PSEU</name>
<organism evidence="6 7">
    <name type="scientific">Pseudonocardia zijingensis</name>
    <dbReference type="NCBI Taxonomy" id="153376"/>
    <lineage>
        <taxon>Bacteria</taxon>
        <taxon>Bacillati</taxon>
        <taxon>Actinomycetota</taxon>
        <taxon>Actinomycetes</taxon>
        <taxon>Pseudonocardiales</taxon>
        <taxon>Pseudonocardiaceae</taxon>
        <taxon>Pseudonocardia</taxon>
    </lineage>
</organism>
<evidence type="ECO:0000313" key="6">
    <source>
        <dbReference type="EMBL" id="GAA0902102.1"/>
    </source>
</evidence>
<comment type="caution">
    <text evidence="6">The sequence shown here is derived from an EMBL/GenBank/DDBJ whole genome shotgun (WGS) entry which is preliminary data.</text>
</comment>
<comment type="pathway">
    <text evidence="1">Cofactor biosynthesis; riboflavin biosynthesis.</text>
</comment>
<dbReference type="InterPro" id="IPR050765">
    <property type="entry name" value="Riboflavin_Biosynth_HTPR"/>
</dbReference>
<feature type="region of interest" description="Disordered" evidence="4">
    <location>
        <begin position="1"/>
        <end position="27"/>
    </location>
</feature>
<evidence type="ECO:0000256" key="2">
    <source>
        <dbReference type="ARBA" id="ARBA00022857"/>
    </source>
</evidence>
<proteinExistence type="predicted"/>
<reference evidence="6 7" key="1">
    <citation type="journal article" date="2019" name="Int. J. Syst. Evol. Microbiol.">
        <title>The Global Catalogue of Microorganisms (GCM) 10K type strain sequencing project: providing services to taxonomists for standard genome sequencing and annotation.</title>
        <authorList>
            <consortium name="The Broad Institute Genomics Platform"/>
            <consortium name="The Broad Institute Genome Sequencing Center for Infectious Disease"/>
            <person name="Wu L."/>
            <person name="Ma J."/>
        </authorList>
    </citation>
    <scope>NUCLEOTIDE SEQUENCE [LARGE SCALE GENOMIC DNA]</scope>
    <source>
        <strain evidence="6 7">JCM 11117</strain>
    </source>
</reference>
<evidence type="ECO:0000256" key="4">
    <source>
        <dbReference type="SAM" id="MobiDB-lite"/>
    </source>
</evidence>
<dbReference type="PANTHER" id="PTHR38011:SF7">
    <property type="entry name" value="2,5-DIAMINO-6-RIBOSYLAMINO-4(3H)-PYRIMIDINONE 5'-PHOSPHATE REDUCTASE"/>
    <property type="match status" value="1"/>
</dbReference>
<accession>A0ABN1NCK1</accession>
<dbReference type="Pfam" id="PF01872">
    <property type="entry name" value="RibD_C"/>
    <property type="match status" value="1"/>
</dbReference>
<dbReference type="EMBL" id="BAAAHP010000239">
    <property type="protein sequence ID" value="GAA0902102.1"/>
    <property type="molecule type" value="Genomic_DNA"/>
</dbReference>
<keyword evidence="2" id="KW-0521">NADP</keyword>
<dbReference type="InterPro" id="IPR024072">
    <property type="entry name" value="DHFR-like_dom_sf"/>
</dbReference>
<gene>
    <name evidence="6" type="ORF">GCM10009559_69180</name>
</gene>
<dbReference type="PANTHER" id="PTHR38011">
    <property type="entry name" value="DIHYDROFOLATE REDUCTASE FAMILY PROTEIN (AFU_ORTHOLOGUE AFUA_8G06820)"/>
    <property type="match status" value="1"/>
</dbReference>
<dbReference type="InterPro" id="IPR002734">
    <property type="entry name" value="RibDG_C"/>
</dbReference>
<keyword evidence="7" id="KW-1185">Reference proteome</keyword>
<feature type="domain" description="Bacterial bifunctional deaminase-reductase C-terminal" evidence="5">
    <location>
        <begin position="36"/>
        <end position="247"/>
    </location>
</feature>
<evidence type="ECO:0000256" key="3">
    <source>
        <dbReference type="ARBA" id="ARBA00023002"/>
    </source>
</evidence>
<evidence type="ECO:0000259" key="5">
    <source>
        <dbReference type="Pfam" id="PF01872"/>
    </source>
</evidence>
<dbReference type="Gene3D" id="3.40.430.10">
    <property type="entry name" value="Dihydrofolate Reductase, subunit A"/>
    <property type="match status" value="1"/>
</dbReference>
<sequence>MPIESAMALTLASTSDRSGHAASAGMGEDLRVPGRPYVLLSVAMSVDGHIDDAGPEPLLLSDAADLDRVDAERAGVDAILVGATTLRRDDPRLNVRSEERRAARVAAGRPASPVKVAITGSGDLDPAARFFTTGPGAKLVYAASPGVAAARRSVGAAAEVVDAGDPLDLPRVLADLAGRGVARLMVEGGTAMHTLFLTAGVVDEIQLVIAPFFVGDEQAPRFVRPGRFPHGTSRRMRLAEARPMGDLVLLRYLLGAADA</sequence>